<protein>
    <submittedName>
        <fullName evidence="2">Uncharacterized protein</fullName>
    </submittedName>
</protein>
<proteinExistence type="predicted"/>
<feature type="region of interest" description="Disordered" evidence="1">
    <location>
        <begin position="1"/>
        <end position="31"/>
    </location>
</feature>
<organism evidence="2 3">
    <name type="scientific">Caerostris darwini</name>
    <dbReference type="NCBI Taxonomy" id="1538125"/>
    <lineage>
        <taxon>Eukaryota</taxon>
        <taxon>Metazoa</taxon>
        <taxon>Ecdysozoa</taxon>
        <taxon>Arthropoda</taxon>
        <taxon>Chelicerata</taxon>
        <taxon>Arachnida</taxon>
        <taxon>Araneae</taxon>
        <taxon>Araneomorphae</taxon>
        <taxon>Entelegynae</taxon>
        <taxon>Araneoidea</taxon>
        <taxon>Araneidae</taxon>
        <taxon>Caerostris</taxon>
    </lineage>
</organism>
<keyword evidence="3" id="KW-1185">Reference proteome</keyword>
<feature type="region of interest" description="Disordered" evidence="1">
    <location>
        <begin position="44"/>
        <end position="107"/>
    </location>
</feature>
<gene>
    <name evidence="2" type="ORF">CDAR_294821</name>
</gene>
<sequence>MDASSDVTRTPCESFAKTGARLGSGEGGMSADRCRKIDEQPQTLQINRNPILDPPTPPSVFPFSPEIAGRMRAQADRWRSAGNERPAKGGQPRRQGTWSTCTLSHME</sequence>
<evidence type="ECO:0000256" key="1">
    <source>
        <dbReference type="SAM" id="MobiDB-lite"/>
    </source>
</evidence>
<dbReference type="EMBL" id="BPLQ01011490">
    <property type="protein sequence ID" value="GIY58323.1"/>
    <property type="molecule type" value="Genomic_DNA"/>
</dbReference>
<evidence type="ECO:0000313" key="2">
    <source>
        <dbReference type="EMBL" id="GIY58323.1"/>
    </source>
</evidence>
<evidence type="ECO:0000313" key="3">
    <source>
        <dbReference type="Proteomes" id="UP001054837"/>
    </source>
</evidence>
<comment type="caution">
    <text evidence="2">The sequence shown here is derived from an EMBL/GenBank/DDBJ whole genome shotgun (WGS) entry which is preliminary data.</text>
</comment>
<feature type="compositionally biased region" description="Polar residues" evidence="1">
    <location>
        <begin position="94"/>
        <end position="107"/>
    </location>
</feature>
<dbReference type="Proteomes" id="UP001054837">
    <property type="component" value="Unassembled WGS sequence"/>
</dbReference>
<name>A0AAV4UKM1_9ARAC</name>
<accession>A0AAV4UKM1</accession>
<reference evidence="2 3" key="1">
    <citation type="submission" date="2021-06" db="EMBL/GenBank/DDBJ databases">
        <title>Caerostris darwini draft genome.</title>
        <authorList>
            <person name="Kono N."/>
            <person name="Arakawa K."/>
        </authorList>
    </citation>
    <scope>NUCLEOTIDE SEQUENCE [LARGE SCALE GENOMIC DNA]</scope>
</reference>
<dbReference type="AlphaFoldDB" id="A0AAV4UKM1"/>